<dbReference type="GO" id="GO:0005886">
    <property type="term" value="C:plasma membrane"/>
    <property type="evidence" value="ECO:0007669"/>
    <property type="project" value="TreeGrafter"/>
</dbReference>
<comment type="subcellular location">
    <subcellularLocation>
        <location evidence="1">Periplasm</location>
    </subcellularLocation>
</comment>
<name>A0A4R3Q339_RHISU</name>
<comment type="similarity">
    <text evidence="2">Belongs to the CopC family.</text>
</comment>
<dbReference type="InterPro" id="IPR014755">
    <property type="entry name" value="Cu-Rt/internalin_Ig-like"/>
</dbReference>
<sequence length="120" mass="12974">MNWTIRLIAPFLLLGLTFSGQALAHARLVQATPEADSTVARPPTEIRLRFSEPIEARFSGIDLSGPDGAKITTGETAVQDNDMVAPVSGSLSPGVYQVDWHVLSADGHKLKSNFTFEVRP</sequence>
<evidence type="ECO:0000256" key="6">
    <source>
        <dbReference type="ARBA" id="ARBA00023008"/>
    </source>
</evidence>
<evidence type="ECO:0000256" key="4">
    <source>
        <dbReference type="ARBA" id="ARBA00022729"/>
    </source>
</evidence>
<evidence type="ECO:0000313" key="10">
    <source>
        <dbReference type="Proteomes" id="UP000294576"/>
    </source>
</evidence>
<evidence type="ECO:0000256" key="2">
    <source>
        <dbReference type="ARBA" id="ARBA00010509"/>
    </source>
</evidence>
<dbReference type="InterPro" id="IPR007348">
    <property type="entry name" value="CopC_dom"/>
</dbReference>
<dbReference type="Pfam" id="PF04234">
    <property type="entry name" value="CopC"/>
    <property type="match status" value="1"/>
</dbReference>
<dbReference type="RefSeq" id="WP_132563916.1">
    <property type="nucleotide sequence ID" value="NZ_SMBH01000008.1"/>
</dbReference>
<comment type="caution">
    <text evidence="9">The sequence shown here is derived from an EMBL/GenBank/DDBJ whole genome shotgun (WGS) entry which is preliminary data.</text>
</comment>
<dbReference type="InterPro" id="IPR032694">
    <property type="entry name" value="CopC/D"/>
</dbReference>
<organism evidence="9 10">
    <name type="scientific">Rhizobium sullae</name>
    <name type="common">Rhizobium hedysari</name>
    <dbReference type="NCBI Taxonomy" id="50338"/>
    <lineage>
        <taxon>Bacteria</taxon>
        <taxon>Pseudomonadati</taxon>
        <taxon>Pseudomonadota</taxon>
        <taxon>Alphaproteobacteria</taxon>
        <taxon>Hyphomicrobiales</taxon>
        <taxon>Rhizobiaceae</taxon>
        <taxon>Rhizobium/Agrobacterium group</taxon>
        <taxon>Rhizobium</taxon>
    </lineage>
</organism>
<reference evidence="9 10" key="1">
    <citation type="submission" date="2019-03" db="EMBL/GenBank/DDBJ databases">
        <title>Genomic Encyclopedia of Type Strains, Phase IV (KMG-V): Genome sequencing to study the core and pangenomes of soil and plant-associated prokaryotes.</title>
        <authorList>
            <person name="Whitman W."/>
        </authorList>
    </citation>
    <scope>NUCLEOTIDE SEQUENCE [LARGE SCALE GENOMIC DNA]</scope>
    <source>
        <strain evidence="9 10">Hc14</strain>
    </source>
</reference>
<evidence type="ECO:0000256" key="3">
    <source>
        <dbReference type="ARBA" id="ARBA00022723"/>
    </source>
</evidence>
<evidence type="ECO:0000256" key="1">
    <source>
        <dbReference type="ARBA" id="ARBA00004418"/>
    </source>
</evidence>
<keyword evidence="3" id="KW-0479">Metal-binding</keyword>
<dbReference type="PANTHER" id="PTHR34820:SF4">
    <property type="entry name" value="INNER MEMBRANE PROTEIN YEBZ"/>
    <property type="match status" value="1"/>
</dbReference>
<feature type="chain" id="PRO_5020600852" description="CopC domain-containing protein" evidence="7">
    <location>
        <begin position="25"/>
        <end position="120"/>
    </location>
</feature>
<dbReference type="SUPFAM" id="SSF81296">
    <property type="entry name" value="E set domains"/>
    <property type="match status" value="1"/>
</dbReference>
<dbReference type="GO" id="GO:0006825">
    <property type="term" value="P:copper ion transport"/>
    <property type="evidence" value="ECO:0007669"/>
    <property type="project" value="InterPro"/>
</dbReference>
<evidence type="ECO:0000259" key="8">
    <source>
        <dbReference type="Pfam" id="PF04234"/>
    </source>
</evidence>
<feature type="domain" description="CopC" evidence="8">
    <location>
        <begin position="25"/>
        <end position="118"/>
    </location>
</feature>
<dbReference type="InterPro" id="IPR014756">
    <property type="entry name" value="Ig_E-set"/>
</dbReference>
<dbReference type="GO" id="GO:0042597">
    <property type="term" value="C:periplasmic space"/>
    <property type="evidence" value="ECO:0007669"/>
    <property type="project" value="UniProtKB-SubCell"/>
</dbReference>
<dbReference type="GO" id="GO:0046688">
    <property type="term" value="P:response to copper ion"/>
    <property type="evidence" value="ECO:0007669"/>
    <property type="project" value="InterPro"/>
</dbReference>
<protein>
    <recommendedName>
        <fullName evidence="8">CopC domain-containing protein</fullName>
    </recommendedName>
</protein>
<accession>A0A4R3Q339</accession>
<gene>
    <name evidence="9" type="ORF">EV132_108204</name>
</gene>
<proteinExistence type="inferred from homology"/>
<keyword evidence="5" id="KW-0574">Periplasm</keyword>
<dbReference type="Proteomes" id="UP000294576">
    <property type="component" value="Unassembled WGS sequence"/>
</dbReference>
<dbReference type="InterPro" id="IPR047685">
    <property type="entry name" value="CopC-like"/>
</dbReference>
<evidence type="ECO:0000256" key="5">
    <source>
        <dbReference type="ARBA" id="ARBA00022764"/>
    </source>
</evidence>
<dbReference type="GO" id="GO:0005507">
    <property type="term" value="F:copper ion binding"/>
    <property type="evidence" value="ECO:0007669"/>
    <property type="project" value="InterPro"/>
</dbReference>
<keyword evidence="4 7" id="KW-0732">Signal</keyword>
<dbReference type="NCBIfam" id="NF033814">
    <property type="entry name" value="copper_CopC"/>
    <property type="match status" value="1"/>
</dbReference>
<dbReference type="Gene3D" id="2.60.40.1220">
    <property type="match status" value="1"/>
</dbReference>
<keyword evidence="6" id="KW-0186">Copper</keyword>
<feature type="signal peptide" evidence="7">
    <location>
        <begin position="1"/>
        <end position="24"/>
    </location>
</feature>
<evidence type="ECO:0000256" key="7">
    <source>
        <dbReference type="SAM" id="SignalP"/>
    </source>
</evidence>
<evidence type="ECO:0000313" key="9">
    <source>
        <dbReference type="EMBL" id="TCU14834.1"/>
    </source>
</evidence>
<dbReference type="PANTHER" id="PTHR34820">
    <property type="entry name" value="INNER MEMBRANE PROTEIN YEBZ"/>
    <property type="match status" value="1"/>
</dbReference>
<dbReference type="AlphaFoldDB" id="A0A4R3Q339"/>
<dbReference type="EMBL" id="SMBH01000008">
    <property type="protein sequence ID" value="TCU14834.1"/>
    <property type="molecule type" value="Genomic_DNA"/>
</dbReference>